<gene>
    <name evidence="1" type="ordered locus">Despr_3010</name>
</gene>
<reference evidence="1 2" key="1">
    <citation type="journal article" date="2011" name="Stand. Genomic Sci.">
        <title>Complete genome sequence of Desulfobulbus propionicus type strain (1pr3).</title>
        <authorList>
            <person name="Pagani I."/>
            <person name="Lapidus A."/>
            <person name="Nolan M."/>
            <person name="Lucas S."/>
            <person name="Hammon N."/>
            <person name="Deshpande S."/>
            <person name="Cheng J.F."/>
            <person name="Chertkov O."/>
            <person name="Davenport K."/>
            <person name="Tapia R."/>
            <person name="Han C."/>
            <person name="Goodwin L."/>
            <person name="Pitluck S."/>
            <person name="Liolios K."/>
            <person name="Mavromatis K."/>
            <person name="Ivanova N."/>
            <person name="Mikhailova N."/>
            <person name="Pati A."/>
            <person name="Chen A."/>
            <person name="Palaniappan K."/>
            <person name="Land M."/>
            <person name="Hauser L."/>
            <person name="Chang Y.J."/>
            <person name="Jeffries C.D."/>
            <person name="Detter J.C."/>
            <person name="Brambilla E."/>
            <person name="Kannan K.P."/>
            <person name="Djao O.D."/>
            <person name="Rohde M."/>
            <person name="Pukall R."/>
            <person name="Spring S."/>
            <person name="Goker M."/>
            <person name="Sikorski J."/>
            <person name="Woyke T."/>
            <person name="Bristow J."/>
            <person name="Eisen J.A."/>
            <person name="Markowitz V."/>
            <person name="Hugenholtz P."/>
            <person name="Kyrpides N.C."/>
            <person name="Klenk H.P."/>
        </authorList>
    </citation>
    <scope>NUCLEOTIDE SEQUENCE [LARGE SCALE GENOMIC DNA]</scope>
    <source>
        <strain evidence="2">ATCC 33891 / DSM 2032 / 1pr3</strain>
    </source>
</reference>
<dbReference type="Gene3D" id="1.25.10.10">
    <property type="entry name" value="Leucine-rich Repeat Variant"/>
    <property type="match status" value="1"/>
</dbReference>
<dbReference type="EMBL" id="CP002364">
    <property type="protein sequence ID" value="ADW19143.1"/>
    <property type="molecule type" value="Genomic_DNA"/>
</dbReference>
<accession>A0A7U3YPF6</accession>
<dbReference type="KEGG" id="dpr:Despr_3010"/>
<keyword evidence="2" id="KW-1185">Reference proteome</keyword>
<dbReference type="RefSeq" id="WP_015725668.1">
    <property type="nucleotide sequence ID" value="NC_014972.1"/>
</dbReference>
<name>A0A7U3YPF6_DESPD</name>
<evidence type="ECO:0000313" key="2">
    <source>
        <dbReference type="Proteomes" id="UP000006365"/>
    </source>
</evidence>
<organism evidence="1 2">
    <name type="scientific">Desulfobulbus propionicus (strain ATCC 33891 / DSM 2032 / VKM B-1956 / 1pr3)</name>
    <dbReference type="NCBI Taxonomy" id="577650"/>
    <lineage>
        <taxon>Bacteria</taxon>
        <taxon>Pseudomonadati</taxon>
        <taxon>Thermodesulfobacteriota</taxon>
        <taxon>Desulfobulbia</taxon>
        <taxon>Desulfobulbales</taxon>
        <taxon>Desulfobulbaceae</taxon>
        <taxon>Desulfobulbus</taxon>
    </lineage>
</organism>
<dbReference type="InterPro" id="IPR011989">
    <property type="entry name" value="ARM-like"/>
</dbReference>
<dbReference type="NCBIfam" id="NF045662">
    <property type="entry name" value="DVU0298_fam"/>
    <property type="match status" value="1"/>
</dbReference>
<dbReference type="InterPro" id="IPR054701">
    <property type="entry name" value="DVU0298-like"/>
</dbReference>
<sequence length="234" mass="25940">MGSRAIKARVLELLRGQDLGPMRHELALLPPKDAVNALFPLICREEPSLRWRAITCMGEAVARLAEIEMEEARIVMRRFLWSLNDESGGIGWGVPEALAESMCHHPVLAKEYAHMLISYMREDGEEICQDGNYIEHPLLQRGVLWGMARLSGCRPELLREKGAGADIPPYLHTKDAETRASAIVACGNLYLTATEATLRQLALDSAPVTLYGEGKFQTTTVGELAQAALERMNE</sequence>
<dbReference type="AlphaFoldDB" id="A0A7U3YPF6"/>
<dbReference type="InterPro" id="IPR016024">
    <property type="entry name" value="ARM-type_fold"/>
</dbReference>
<protein>
    <recommendedName>
        <fullName evidence="3">HEAT repeat domain-containing protein</fullName>
    </recommendedName>
</protein>
<dbReference type="Proteomes" id="UP000006365">
    <property type="component" value="Chromosome"/>
</dbReference>
<proteinExistence type="predicted"/>
<dbReference type="SUPFAM" id="SSF48371">
    <property type="entry name" value="ARM repeat"/>
    <property type="match status" value="1"/>
</dbReference>
<evidence type="ECO:0000313" key="1">
    <source>
        <dbReference type="EMBL" id="ADW19143.1"/>
    </source>
</evidence>
<evidence type="ECO:0008006" key="3">
    <source>
        <dbReference type="Google" id="ProtNLM"/>
    </source>
</evidence>